<evidence type="ECO:0000313" key="1">
    <source>
        <dbReference type="EMBL" id="MDQ0369519.1"/>
    </source>
</evidence>
<evidence type="ECO:0000313" key="2">
    <source>
        <dbReference type="Proteomes" id="UP001240236"/>
    </source>
</evidence>
<reference evidence="1 2" key="1">
    <citation type="submission" date="2023-07" db="EMBL/GenBank/DDBJ databases">
        <title>Sequencing the genomes of 1000 actinobacteria strains.</title>
        <authorList>
            <person name="Klenk H.-P."/>
        </authorList>
    </citation>
    <scope>NUCLEOTIDE SEQUENCE [LARGE SCALE GENOMIC DNA]</scope>
    <source>
        <strain evidence="1 2">DSM 44709</strain>
    </source>
</reference>
<dbReference type="AlphaFoldDB" id="A0AAE3W4V9"/>
<protein>
    <submittedName>
        <fullName evidence="1">Uncharacterized protein</fullName>
    </submittedName>
</protein>
<dbReference type="RefSeq" id="WP_307244802.1">
    <property type="nucleotide sequence ID" value="NZ_JAUSUZ010000001.1"/>
</dbReference>
<organism evidence="1 2">
    <name type="scientific">Catenuloplanes indicus</name>
    <dbReference type="NCBI Taxonomy" id="137267"/>
    <lineage>
        <taxon>Bacteria</taxon>
        <taxon>Bacillati</taxon>
        <taxon>Actinomycetota</taxon>
        <taxon>Actinomycetes</taxon>
        <taxon>Micromonosporales</taxon>
        <taxon>Micromonosporaceae</taxon>
        <taxon>Catenuloplanes</taxon>
    </lineage>
</organism>
<dbReference type="EMBL" id="JAUSUZ010000001">
    <property type="protein sequence ID" value="MDQ0369519.1"/>
    <property type="molecule type" value="Genomic_DNA"/>
</dbReference>
<dbReference type="Proteomes" id="UP001240236">
    <property type="component" value="Unassembled WGS sequence"/>
</dbReference>
<keyword evidence="2" id="KW-1185">Reference proteome</keyword>
<name>A0AAE3W4V9_9ACTN</name>
<accession>A0AAE3W4V9</accession>
<gene>
    <name evidence="1" type="ORF">J2S42_006188</name>
</gene>
<sequence>MPPPRPLDGAVMFTAEETRLLHDASQVLVQDCMAARGLRYERAPSTDHERASAANPYGLLDPATARTDGYGMTAEFLAAAQPPDPNAPIIESMTGAEQKEWRTALTGSEENRQSLTMPDGTPLVVPTDGCVAEARSELYGADWDRLYYSFQGYANLVLSRTEQDAVYQQGIAAWTRCMHEAGFTYRSLQDPRREIEQRLVEAPRPSGPELTPELRQTALSELAVARADATCEYDTGLNEAVTTAQRIAEAATLTPDLRAGLHTLWTMRHAAIDRAHRIISAT</sequence>
<proteinExistence type="predicted"/>
<comment type="caution">
    <text evidence="1">The sequence shown here is derived from an EMBL/GenBank/DDBJ whole genome shotgun (WGS) entry which is preliminary data.</text>
</comment>